<name>A0A2G1VNR8_9FLAO</name>
<dbReference type="Gene3D" id="2.40.50.1020">
    <property type="entry name" value="LytTr DNA-binding domain"/>
    <property type="match status" value="1"/>
</dbReference>
<dbReference type="PANTHER" id="PTHR37299:SF1">
    <property type="entry name" value="STAGE 0 SPORULATION PROTEIN A HOMOLOG"/>
    <property type="match status" value="1"/>
</dbReference>
<dbReference type="PROSITE" id="PS50930">
    <property type="entry name" value="HTH_LYTTR"/>
    <property type="match status" value="1"/>
</dbReference>
<gene>
    <name evidence="2" type="ORF">CJ305_14990</name>
</gene>
<accession>A0A2G1VNR8</accession>
<dbReference type="GO" id="GO:0000156">
    <property type="term" value="F:phosphorelay response regulator activity"/>
    <property type="evidence" value="ECO:0007669"/>
    <property type="project" value="InterPro"/>
</dbReference>
<feature type="domain" description="HTH LytTR-type" evidence="1">
    <location>
        <begin position="134"/>
        <end position="241"/>
    </location>
</feature>
<dbReference type="EMBL" id="NQXA01000014">
    <property type="protein sequence ID" value="PHQ28415.1"/>
    <property type="molecule type" value="Genomic_DNA"/>
</dbReference>
<dbReference type="AlphaFoldDB" id="A0A2G1VNR8"/>
<dbReference type="InterPro" id="IPR046947">
    <property type="entry name" value="LytR-like"/>
</dbReference>
<dbReference type="InterPro" id="IPR007492">
    <property type="entry name" value="LytTR_DNA-bd_dom"/>
</dbReference>
<dbReference type="PANTHER" id="PTHR37299">
    <property type="entry name" value="TRANSCRIPTIONAL REGULATOR-RELATED"/>
    <property type="match status" value="1"/>
</dbReference>
<dbReference type="OrthoDB" id="2168082at2"/>
<evidence type="ECO:0000313" key="2">
    <source>
        <dbReference type="EMBL" id="PHQ28415.1"/>
    </source>
</evidence>
<comment type="caution">
    <text evidence="2">The sequence shown here is derived from an EMBL/GenBank/DDBJ whole genome shotgun (WGS) entry which is preliminary data.</text>
</comment>
<reference evidence="2 3" key="1">
    <citation type="submission" date="2017-08" db="EMBL/GenBank/DDBJ databases">
        <title>The whole genome shortgun sequences of strain Leeuwenhoekiella nanhaiensis G18 from the South China Sea.</title>
        <authorList>
            <person name="Liu Q."/>
        </authorList>
    </citation>
    <scope>NUCLEOTIDE SEQUENCE [LARGE SCALE GENOMIC DNA]</scope>
    <source>
        <strain evidence="2 3">G18</strain>
    </source>
</reference>
<sequence>MHYRCSIITRNLEVIKFFQSFDICDYKFDFYSFRLESAYNALLKTPPSILFVDLDHPDYRQSDWNSLVEVLNYMECQPVLVAISSTKSFAYQALKTGFQDYLLNPLYELDVRKSLVKSRKCLQMRTSRERDNVICLKSYSDYRFLNVEEILYLKADNNTTDLFLNGQKQVTAFKSLKYFEDTLSDDFLRIHNSYIINKRAVKRINYSKSLIFFDADLNGHSVPFSRKFRDQVDGLKKTLLTDEQVLFG</sequence>
<proteinExistence type="predicted"/>
<evidence type="ECO:0000259" key="1">
    <source>
        <dbReference type="PROSITE" id="PS50930"/>
    </source>
</evidence>
<dbReference type="SMART" id="SM00850">
    <property type="entry name" value="LytTR"/>
    <property type="match status" value="1"/>
</dbReference>
<organism evidence="2 3">
    <name type="scientific">Leeuwenhoekiella nanhaiensis</name>
    <dbReference type="NCBI Taxonomy" id="1655491"/>
    <lineage>
        <taxon>Bacteria</taxon>
        <taxon>Pseudomonadati</taxon>
        <taxon>Bacteroidota</taxon>
        <taxon>Flavobacteriia</taxon>
        <taxon>Flavobacteriales</taxon>
        <taxon>Flavobacteriaceae</taxon>
        <taxon>Leeuwenhoekiella</taxon>
    </lineage>
</organism>
<evidence type="ECO:0000313" key="3">
    <source>
        <dbReference type="Proteomes" id="UP000229433"/>
    </source>
</evidence>
<dbReference type="InterPro" id="IPR011006">
    <property type="entry name" value="CheY-like_superfamily"/>
</dbReference>
<dbReference type="GO" id="GO:0003677">
    <property type="term" value="F:DNA binding"/>
    <property type="evidence" value="ECO:0007669"/>
    <property type="project" value="InterPro"/>
</dbReference>
<dbReference type="Proteomes" id="UP000229433">
    <property type="component" value="Unassembled WGS sequence"/>
</dbReference>
<dbReference type="Pfam" id="PF04397">
    <property type="entry name" value="LytTR"/>
    <property type="match status" value="1"/>
</dbReference>
<dbReference type="RefSeq" id="WP_099647108.1">
    <property type="nucleotide sequence ID" value="NZ_KZ319296.1"/>
</dbReference>
<dbReference type="SUPFAM" id="SSF52172">
    <property type="entry name" value="CheY-like"/>
    <property type="match status" value="1"/>
</dbReference>
<protein>
    <recommendedName>
        <fullName evidence="1">HTH LytTR-type domain-containing protein</fullName>
    </recommendedName>
</protein>
<keyword evidence="3" id="KW-1185">Reference proteome</keyword>